<gene>
    <name evidence="1" type="ORF">D477_005086</name>
</gene>
<evidence type="ECO:0000313" key="2">
    <source>
        <dbReference type="Proteomes" id="UP000010729"/>
    </source>
</evidence>
<dbReference type="GO" id="GO:0031388">
    <property type="term" value="P:organic acid phosphorylation"/>
    <property type="evidence" value="ECO:0007669"/>
    <property type="project" value="InterPro"/>
</dbReference>
<keyword evidence="1" id="KW-0418">Kinase</keyword>
<dbReference type="InterPro" id="IPR018197">
    <property type="entry name" value="Glycerate_kinase_RE-like"/>
</dbReference>
<protein>
    <submittedName>
        <fullName evidence="1">Glycerate kinase family protein</fullName>
    </submittedName>
</protein>
<dbReference type="Pfam" id="PF02595">
    <property type="entry name" value="Gly_kinase"/>
    <property type="match status" value="1"/>
</dbReference>
<dbReference type="Gene3D" id="3.40.50.10350">
    <property type="entry name" value="Glycerate kinase, domain 1"/>
    <property type="match status" value="1"/>
</dbReference>
<dbReference type="PANTHER" id="PTHR21599">
    <property type="entry name" value="GLYCERATE KINASE"/>
    <property type="match status" value="1"/>
</dbReference>
<proteinExistence type="predicted"/>
<dbReference type="OrthoDB" id="9774290at2"/>
<dbReference type="InterPro" id="IPR036129">
    <property type="entry name" value="Glycerate_kinase_sf"/>
</dbReference>
<dbReference type="RefSeq" id="WP_005267782.1">
    <property type="nucleotide sequence ID" value="NZ_ANPE02000078.1"/>
</dbReference>
<accession>N1V5Q2</accession>
<feature type="non-terminal residue" evidence="1">
    <location>
        <position position="1"/>
    </location>
</feature>
<sequence length="163" mass="16465">HQGGRGLSGRGAAGGVGFAALAVLDAQRQRGIDVVMELTGLRQKLQGARLVVTGEGSLDAQSLEGKAPVGVAAEATAAGAEVFAVCGRNLLTEDRLRAAGISSTFELIELEPDVQQCIASAAELLEQTGAAIAAILKESEAAAAAPWESRPTGAALEMLKGAC</sequence>
<dbReference type="SUPFAM" id="SSF110738">
    <property type="entry name" value="Glycerate kinase I"/>
    <property type="match status" value="1"/>
</dbReference>
<dbReference type="EMBL" id="ANPE02000078">
    <property type="protein sequence ID" value="EMY35314.1"/>
    <property type="molecule type" value="Genomic_DNA"/>
</dbReference>
<evidence type="ECO:0000313" key="1">
    <source>
        <dbReference type="EMBL" id="EMY35314.1"/>
    </source>
</evidence>
<keyword evidence="2" id="KW-1185">Reference proteome</keyword>
<keyword evidence="1" id="KW-0808">Transferase</keyword>
<reference evidence="1 2" key="1">
    <citation type="journal article" date="2013" name="Genome Announc.">
        <title>Draft Genome Sequence of Arthrobacter crystallopoietes Strain BAB-32, Revealing Genes for Bioremediation.</title>
        <authorList>
            <person name="Joshi M.N."/>
            <person name="Pandit A.S."/>
            <person name="Sharma A."/>
            <person name="Pandya R.V."/>
            <person name="Desai S.M."/>
            <person name="Saxena A.K."/>
            <person name="Bagatharia S.B."/>
        </authorList>
    </citation>
    <scope>NUCLEOTIDE SEQUENCE [LARGE SCALE GENOMIC DNA]</scope>
    <source>
        <strain evidence="1 2">BAB-32</strain>
    </source>
</reference>
<dbReference type="Proteomes" id="UP000010729">
    <property type="component" value="Unassembled WGS sequence"/>
</dbReference>
<dbReference type="InterPro" id="IPR004381">
    <property type="entry name" value="Glycerate_kinase"/>
</dbReference>
<dbReference type="AlphaFoldDB" id="N1V5Q2"/>
<comment type="caution">
    <text evidence="1">The sequence shown here is derived from an EMBL/GenBank/DDBJ whole genome shotgun (WGS) entry which is preliminary data.</text>
</comment>
<dbReference type="PANTHER" id="PTHR21599:SF0">
    <property type="entry name" value="GLYCERATE KINASE"/>
    <property type="match status" value="1"/>
</dbReference>
<dbReference type="GO" id="GO:0008887">
    <property type="term" value="F:glycerate kinase activity"/>
    <property type="evidence" value="ECO:0007669"/>
    <property type="project" value="InterPro"/>
</dbReference>
<name>N1V5Q2_9MICC</name>
<organism evidence="1 2">
    <name type="scientific">Arthrobacter crystallopoietes BAB-32</name>
    <dbReference type="NCBI Taxonomy" id="1246476"/>
    <lineage>
        <taxon>Bacteria</taxon>
        <taxon>Bacillati</taxon>
        <taxon>Actinomycetota</taxon>
        <taxon>Actinomycetes</taxon>
        <taxon>Micrococcales</taxon>
        <taxon>Micrococcaceae</taxon>
        <taxon>Crystallibacter</taxon>
    </lineage>
</organism>